<dbReference type="EMBL" id="BDQA01000793">
    <property type="protein sequence ID" value="GBH22235.1"/>
    <property type="molecule type" value="Genomic_RNA"/>
</dbReference>
<reference evidence="1" key="1">
    <citation type="submission" date="2017-04" db="EMBL/GenBank/DDBJ databases">
        <title>Unveiling RNA virosphere associated with marine microorganisms.</title>
        <authorList>
            <person name="Urayama S."/>
            <person name="Takaki Y."/>
            <person name="Nishi S."/>
            <person name="Yoshida Y."/>
            <person name="Deguchi S."/>
            <person name="Takai K."/>
            <person name="Nunoura T."/>
        </authorList>
    </citation>
    <scope>NUCLEOTIDE SEQUENCE</scope>
</reference>
<accession>A0A2V0RIX9</accession>
<name>A0A2V0RIX9_9ZZZZ</name>
<protein>
    <submittedName>
        <fullName evidence="1">Uncharacterized protein</fullName>
    </submittedName>
</protein>
<dbReference type="AlphaFoldDB" id="A0A2V0RIX9"/>
<evidence type="ECO:0000313" key="1">
    <source>
        <dbReference type="EMBL" id="GBH22235.1"/>
    </source>
</evidence>
<organism evidence="1">
    <name type="scientific">viral metagenome</name>
    <dbReference type="NCBI Taxonomy" id="1070528"/>
    <lineage>
        <taxon>unclassified sequences</taxon>
        <taxon>metagenomes</taxon>
        <taxon>organismal metagenomes</taxon>
    </lineage>
</organism>
<comment type="caution">
    <text evidence="1">The sequence shown here is derived from an EMBL/GenBank/DDBJ whole genome shotgun (WGS) entry which is preliminary data.</text>
</comment>
<proteinExistence type="predicted"/>
<sequence length="528" mass="55983">MSSVDATKDYAVEVAKTALNGFNKQARGDLEAPNGDENVRLYTAKGGSAVTLASGTTSAAVVFDPEASIRNGQMNVCVYERDTNDAVTAVQTVNLGRSSNEFLSVGVMSSGLKVFNSSGVDVIGGTQTAAVLTSVPKDISSITTTDVSNFCSNHERDVASGIVSREDSTMTVSMTEHLGRKMCLSRTDTIGNVVTRTWDDSVSTRRTTSGKTGGFAVDTTVTPVSDSSDDTVSFATLLASHNSGTNKMIFDSSRLDDIHDPLTLATYNARLKGYIRINAGTGSAYDDYMASFRIMGLSAANEIVSESGVRDITTVKASDTFDLTFDTTFSSSAKPIARVVAFWSRYVGPDVTEAIRVQDTVFTLSSLEETADIPARPIHVCVFEGLNNQATLNINSTAVLTGVPDSTNVFISSATSANTDMVDGNAVEMFLRSVIRGMPRAFTVAGHGSVERSVDALFGTEEVALTFKAMSFSDITKGLKTIGSRAKDAKRVAEQALPFVDDAARIASMMPGPVGAAGSMIHNVTRRM</sequence>